<organism evidence="1 2">
    <name type="scientific">Canavalia gladiata</name>
    <name type="common">Sword bean</name>
    <name type="synonym">Dolichos gladiatus</name>
    <dbReference type="NCBI Taxonomy" id="3824"/>
    <lineage>
        <taxon>Eukaryota</taxon>
        <taxon>Viridiplantae</taxon>
        <taxon>Streptophyta</taxon>
        <taxon>Embryophyta</taxon>
        <taxon>Tracheophyta</taxon>
        <taxon>Spermatophyta</taxon>
        <taxon>Magnoliopsida</taxon>
        <taxon>eudicotyledons</taxon>
        <taxon>Gunneridae</taxon>
        <taxon>Pentapetalae</taxon>
        <taxon>rosids</taxon>
        <taxon>fabids</taxon>
        <taxon>Fabales</taxon>
        <taxon>Fabaceae</taxon>
        <taxon>Papilionoideae</taxon>
        <taxon>50 kb inversion clade</taxon>
        <taxon>NPAAA clade</taxon>
        <taxon>indigoferoid/millettioid clade</taxon>
        <taxon>Phaseoleae</taxon>
        <taxon>Canavalia</taxon>
    </lineage>
</organism>
<gene>
    <name evidence="1" type="ORF">VNO77_40832</name>
</gene>
<sequence>MYRCFKVVAEQVYNHIDLDTLDILLDTSNYVLWYVFFISSALPENRTRSLGSSHATLFPSLSLFQSRAHTLFDPPLPPNAS</sequence>
<protein>
    <submittedName>
        <fullName evidence="1">Uncharacterized protein</fullName>
    </submittedName>
</protein>
<dbReference type="Proteomes" id="UP001367508">
    <property type="component" value="Unassembled WGS sequence"/>
</dbReference>
<name>A0AAN9PPT4_CANGL</name>
<reference evidence="1 2" key="1">
    <citation type="submission" date="2024-01" db="EMBL/GenBank/DDBJ databases">
        <title>The genomes of 5 underutilized Papilionoideae crops provide insights into root nodulation and disease resistanc.</title>
        <authorList>
            <person name="Jiang F."/>
        </authorList>
    </citation>
    <scope>NUCLEOTIDE SEQUENCE [LARGE SCALE GENOMIC DNA]</scope>
    <source>
        <strain evidence="1">LVBAO_FW01</strain>
        <tissue evidence="1">Leaves</tissue>
    </source>
</reference>
<proteinExistence type="predicted"/>
<comment type="caution">
    <text evidence="1">The sequence shown here is derived from an EMBL/GenBank/DDBJ whole genome shotgun (WGS) entry which is preliminary data.</text>
</comment>
<accession>A0AAN9PPT4</accession>
<dbReference type="EMBL" id="JAYMYQ010000010">
    <property type="protein sequence ID" value="KAK7307610.1"/>
    <property type="molecule type" value="Genomic_DNA"/>
</dbReference>
<evidence type="ECO:0000313" key="2">
    <source>
        <dbReference type="Proteomes" id="UP001367508"/>
    </source>
</evidence>
<evidence type="ECO:0000313" key="1">
    <source>
        <dbReference type="EMBL" id="KAK7307610.1"/>
    </source>
</evidence>
<dbReference type="AlphaFoldDB" id="A0AAN9PPT4"/>
<keyword evidence="2" id="KW-1185">Reference proteome</keyword>